<sequence length="103" mass="11429">MSSCINNEKAKSCFGNGVSSYASDYITNKRKKCVKKCVDRRKEVNTADLRYGIVTTKDYDGINVVCKVAPKVGGEFVCDAPTTIDIDTASTPFYSYYNIPVNY</sequence>
<protein>
    <submittedName>
        <fullName evidence="1">Uncharacterized protein</fullName>
    </submittedName>
</protein>
<reference evidence="1" key="1">
    <citation type="journal article" date="2020" name="Nature">
        <title>Giant virus diversity and host interactions through global metagenomics.</title>
        <authorList>
            <person name="Schulz F."/>
            <person name="Roux S."/>
            <person name="Paez-Espino D."/>
            <person name="Jungbluth S."/>
            <person name="Walsh D.A."/>
            <person name="Denef V.J."/>
            <person name="McMahon K.D."/>
            <person name="Konstantinidis K.T."/>
            <person name="Eloe-Fadrosh E.A."/>
            <person name="Kyrpides N.C."/>
            <person name="Woyke T."/>
        </authorList>
    </citation>
    <scope>NUCLEOTIDE SEQUENCE</scope>
    <source>
        <strain evidence="1">GVMAG-M-3300022752-39</strain>
    </source>
</reference>
<proteinExistence type="predicted"/>
<evidence type="ECO:0000313" key="1">
    <source>
        <dbReference type="EMBL" id="QHT08090.1"/>
    </source>
</evidence>
<name>A0A6C0CVY6_9ZZZZ</name>
<organism evidence="1">
    <name type="scientific">viral metagenome</name>
    <dbReference type="NCBI Taxonomy" id="1070528"/>
    <lineage>
        <taxon>unclassified sequences</taxon>
        <taxon>metagenomes</taxon>
        <taxon>organismal metagenomes</taxon>
    </lineage>
</organism>
<accession>A0A6C0CVY6</accession>
<dbReference type="AlphaFoldDB" id="A0A6C0CVY6"/>
<dbReference type="EMBL" id="MN739490">
    <property type="protein sequence ID" value="QHT08090.1"/>
    <property type="molecule type" value="Genomic_DNA"/>
</dbReference>